<evidence type="ECO:0000256" key="2">
    <source>
        <dbReference type="ARBA" id="ARBA00022761"/>
    </source>
</evidence>
<gene>
    <name evidence="7" type="primary">PawS1</name>
</gene>
<evidence type="ECO:0000259" key="6">
    <source>
        <dbReference type="SMART" id="SM00499"/>
    </source>
</evidence>
<dbReference type="PRINTS" id="PR00496">
    <property type="entry name" value="NAPIN"/>
</dbReference>
<evidence type="ECO:0000256" key="4">
    <source>
        <dbReference type="SAM" id="MobiDB-lite"/>
    </source>
</evidence>
<dbReference type="GO" id="GO:0045735">
    <property type="term" value="F:nutrient reservoir activity"/>
    <property type="evidence" value="ECO:0007669"/>
    <property type="project" value="UniProtKB-KW"/>
</dbReference>
<dbReference type="InterPro" id="IPR000617">
    <property type="entry name" value="Napin/2SS/CON"/>
</dbReference>
<dbReference type="AlphaFoldDB" id="A0A023GYJ0"/>
<dbReference type="Pfam" id="PF00234">
    <property type="entry name" value="Tryp_alpha_amyl"/>
    <property type="match status" value="1"/>
</dbReference>
<keyword evidence="2" id="KW-0758">Storage protein</keyword>
<dbReference type="SMART" id="SM00499">
    <property type="entry name" value="AAI"/>
    <property type="match status" value="1"/>
</dbReference>
<comment type="similarity">
    <text evidence="1">Belongs to the 2S seed storage albumins family.</text>
</comment>
<organism evidence="7">
    <name type="scientific">Tilesia baccata</name>
    <name type="common">Coreopsis baccata</name>
    <dbReference type="NCBI Taxonomy" id="183091"/>
    <lineage>
        <taxon>Eukaryota</taxon>
        <taxon>Viridiplantae</taxon>
        <taxon>Streptophyta</taxon>
        <taxon>Embryophyta</taxon>
        <taxon>Tracheophyta</taxon>
        <taxon>Spermatophyta</taxon>
        <taxon>Magnoliopsida</taxon>
        <taxon>eudicotyledons</taxon>
        <taxon>Gunneridae</taxon>
        <taxon>Pentapetalae</taxon>
        <taxon>asterids</taxon>
        <taxon>campanulids</taxon>
        <taxon>Asterales</taxon>
        <taxon>Asteraceae</taxon>
        <taxon>Asteroideae</taxon>
        <taxon>Heliantheae alliance</taxon>
        <taxon>Heliantheae</taxon>
        <taxon>Tilesia</taxon>
    </lineage>
</organism>
<dbReference type="EMBL" id="JX262734">
    <property type="protein sequence ID" value="AFQ93665.1"/>
    <property type="molecule type" value="Genomic_DNA"/>
</dbReference>
<feature type="signal peptide" evidence="5">
    <location>
        <begin position="1"/>
        <end position="22"/>
    </location>
</feature>
<dbReference type="SUPFAM" id="SSF47699">
    <property type="entry name" value="Bifunctional inhibitor/lipid-transfer protein/seed storage 2S albumin"/>
    <property type="match status" value="1"/>
</dbReference>
<dbReference type="InterPro" id="IPR016140">
    <property type="entry name" value="Bifunc_inhib/LTP/seed_store"/>
</dbReference>
<feature type="domain" description="Bifunctional inhibitor/plant lipid transfer protein/seed storage helical" evidence="6">
    <location>
        <begin position="78"/>
        <end position="165"/>
    </location>
</feature>
<evidence type="ECO:0000256" key="3">
    <source>
        <dbReference type="ARBA" id="ARBA00023129"/>
    </source>
</evidence>
<keyword evidence="3" id="KW-0708">Seed storage protein</keyword>
<evidence type="ECO:0000313" key="7">
    <source>
        <dbReference type="EMBL" id="AFQ93665.1"/>
    </source>
</evidence>
<feature type="region of interest" description="Disordered" evidence="4">
    <location>
        <begin position="134"/>
        <end position="155"/>
    </location>
</feature>
<feature type="compositionally biased region" description="Low complexity" evidence="4">
    <location>
        <begin position="134"/>
        <end position="144"/>
    </location>
</feature>
<evidence type="ECO:0000256" key="5">
    <source>
        <dbReference type="SAM" id="SignalP"/>
    </source>
</evidence>
<reference evidence="7" key="1">
    <citation type="journal article" date="2014" name="Plant Cell">
        <title>Evolutionary Origins of a Bioactive Peptide Buried within Preproalbumin.</title>
        <authorList>
            <person name="Elliott A.G."/>
            <person name="Delay C."/>
            <person name="Liu H."/>
            <person name="Phua Z."/>
            <person name="Rosengren K.J."/>
            <person name="Benfield A.H."/>
            <person name="Panero J.L."/>
            <person name="Colgrave M.L."/>
            <person name="Jayasena A.S."/>
            <person name="Dunse K.M."/>
            <person name="Anderson M.A."/>
            <person name="Schilling E.E."/>
            <person name="Ortiz-Barrientos D."/>
            <person name="Craik D.J."/>
            <person name="Mylne J.S."/>
        </authorList>
    </citation>
    <scope>NUCLEOTIDE SEQUENCE</scope>
    <source>
        <strain evidence="7">JM8414_J.L.Panero</strain>
    </source>
</reference>
<evidence type="ECO:0000256" key="1">
    <source>
        <dbReference type="ARBA" id="ARBA00008262"/>
    </source>
</evidence>
<proteinExistence type="inferred from homology"/>
<dbReference type="InterPro" id="IPR036312">
    <property type="entry name" value="Bifun_inhib/LTP/seed_sf"/>
</dbReference>
<keyword evidence="5" id="KW-0732">Signal</keyword>
<dbReference type="PANTHER" id="PTHR35496:SF4">
    <property type="entry name" value="2S SULFUR-RICH SEED STORAGE PROTEIN 2-LIKE"/>
    <property type="match status" value="1"/>
</dbReference>
<protein>
    <submittedName>
        <fullName evidence="7">Preproalbumin PawS1</fullName>
    </submittedName>
</protein>
<dbReference type="PANTHER" id="PTHR35496">
    <property type="entry name" value="2S SEED STORAGE PROTEIN 1-RELATED"/>
    <property type="match status" value="1"/>
</dbReference>
<dbReference type="Gene3D" id="1.10.110.10">
    <property type="entry name" value="Plant lipid-transfer and hydrophobic proteins"/>
    <property type="match status" value="1"/>
</dbReference>
<accession>A0A023GYJ0</accession>
<sequence>MAKLAVLVVVLAVMVTFVEVSGYRTTIATFTVEDNGDCHWIPAPPFFMCTPDGLDDNRKGSREQCDKKQISIQQLNHCEMHLTSSSSFDYKLMMAVENPQQEEHLSLCCNQLRQVEEKCQCEAIKQVVEQAQKQQQQGGRQGQKMMREQMRKKAQMLPNQCNLKCSI</sequence>
<name>A0A023GYJ0_TILBA</name>
<dbReference type="CDD" id="cd00261">
    <property type="entry name" value="AAI_SS"/>
    <property type="match status" value="1"/>
</dbReference>
<feature type="chain" id="PRO_5001518388" evidence="5">
    <location>
        <begin position="23"/>
        <end position="167"/>
    </location>
</feature>